<dbReference type="Proteomes" id="UP000575898">
    <property type="component" value="Unassembled WGS sequence"/>
</dbReference>
<sequence length="181" mass="19669">MADLFMRSFRFQVTLRKSPEAVAGEAGTASDPNQGSEPPAGGAALGNGAFQEVSGLEVTMDVADYLEGGRNDGLIRRAGRARYVPIVLKRGMFYAADDDGNASQLNKDLWQWLQSVVSGQRPIPRYDGLIEVMGKHNDDIVATWAFTRGLPTRIKGPELNGKTGEIAIEELQIAHEGLRLL</sequence>
<dbReference type="PANTHER" id="PTHR38009">
    <property type="entry name" value="CONSERVED HYPOTHETICAL PHAGE TAIL PROTEIN"/>
    <property type="match status" value="1"/>
</dbReference>
<reference evidence="2 3" key="1">
    <citation type="submission" date="2020-08" db="EMBL/GenBank/DDBJ databases">
        <title>Genomic Encyclopedia of Type Strains, Phase IV (KMG-IV): sequencing the most valuable type-strain genomes for metagenomic binning, comparative biology and taxonomic classification.</title>
        <authorList>
            <person name="Goeker M."/>
        </authorList>
    </citation>
    <scope>NUCLEOTIDE SEQUENCE [LARGE SCALE GENOMIC DNA]</scope>
    <source>
        <strain evidence="2 3">DSM 27165</strain>
    </source>
</reference>
<comment type="caution">
    <text evidence="2">The sequence shown here is derived from an EMBL/GenBank/DDBJ whole genome shotgun (WGS) entry which is preliminary data.</text>
</comment>
<evidence type="ECO:0000313" key="2">
    <source>
        <dbReference type="EMBL" id="MBB5019134.1"/>
    </source>
</evidence>
<protein>
    <submittedName>
        <fullName evidence="2">Phage tail-like protein</fullName>
    </submittedName>
</protein>
<keyword evidence="3" id="KW-1185">Reference proteome</keyword>
<dbReference type="InterPro" id="IPR011747">
    <property type="entry name" value="CHP02241"/>
</dbReference>
<accession>A0A840MIV5</accession>
<dbReference type="PANTHER" id="PTHR38009:SF1">
    <property type="entry name" value="CONSERVED HYPOTHETICAL PHAGE TAIL PROTEIN"/>
    <property type="match status" value="1"/>
</dbReference>
<dbReference type="AlphaFoldDB" id="A0A840MIV5"/>
<name>A0A840MIV5_9PROT</name>
<dbReference type="EMBL" id="JACHHY010000014">
    <property type="protein sequence ID" value="MBB5019134.1"/>
    <property type="molecule type" value="Genomic_DNA"/>
</dbReference>
<gene>
    <name evidence="2" type="ORF">HNQ59_002432</name>
</gene>
<feature type="region of interest" description="Disordered" evidence="1">
    <location>
        <begin position="20"/>
        <end position="46"/>
    </location>
</feature>
<proteinExistence type="predicted"/>
<dbReference type="NCBIfam" id="TIGR02241">
    <property type="entry name" value="conserved hypothetical phage tail region protein"/>
    <property type="match status" value="1"/>
</dbReference>
<dbReference type="Pfam" id="PF06841">
    <property type="entry name" value="Phage_T4_gp19"/>
    <property type="match status" value="1"/>
</dbReference>
<evidence type="ECO:0000256" key="1">
    <source>
        <dbReference type="SAM" id="MobiDB-lite"/>
    </source>
</evidence>
<organism evidence="2 3">
    <name type="scientific">Chitinivorax tropicus</name>
    <dbReference type="NCBI Taxonomy" id="714531"/>
    <lineage>
        <taxon>Bacteria</taxon>
        <taxon>Pseudomonadati</taxon>
        <taxon>Pseudomonadota</taxon>
        <taxon>Betaproteobacteria</taxon>
        <taxon>Chitinivorax</taxon>
    </lineage>
</organism>
<evidence type="ECO:0000313" key="3">
    <source>
        <dbReference type="Proteomes" id="UP000575898"/>
    </source>
</evidence>
<dbReference type="RefSeq" id="WP_184039465.1">
    <property type="nucleotide sequence ID" value="NZ_JACHHY010000014.1"/>
</dbReference>
<dbReference type="GO" id="GO:0005198">
    <property type="term" value="F:structural molecule activity"/>
    <property type="evidence" value="ECO:0007669"/>
    <property type="project" value="InterPro"/>
</dbReference>
<dbReference type="InterPro" id="IPR010667">
    <property type="entry name" value="Phage_T4_Gp19"/>
</dbReference>